<accession>A0ABQ9GGL2</accession>
<proteinExistence type="predicted"/>
<evidence type="ECO:0000313" key="2">
    <source>
        <dbReference type="Proteomes" id="UP001159363"/>
    </source>
</evidence>
<organism evidence="1 2">
    <name type="scientific">Dryococelus australis</name>
    <dbReference type="NCBI Taxonomy" id="614101"/>
    <lineage>
        <taxon>Eukaryota</taxon>
        <taxon>Metazoa</taxon>
        <taxon>Ecdysozoa</taxon>
        <taxon>Arthropoda</taxon>
        <taxon>Hexapoda</taxon>
        <taxon>Insecta</taxon>
        <taxon>Pterygota</taxon>
        <taxon>Neoptera</taxon>
        <taxon>Polyneoptera</taxon>
        <taxon>Phasmatodea</taxon>
        <taxon>Verophasmatodea</taxon>
        <taxon>Anareolatae</taxon>
        <taxon>Phasmatidae</taxon>
        <taxon>Eurycanthinae</taxon>
        <taxon>Dryococelus</taxon>
    </lineage>
</organism>
<dbReference type="EMBL" id="JARBHB010000012">
    <property type="protein sequence ID" value="KAJ8871004.1"/>
    <property type="molecule type" value="Genomic_DNA"/>
</dbReference>
<keyword evidence="2" id="KW-1185">Reference proteome</keyword>
<comment type="caution">
    <text evidence="1">The sequence shown here is derived from an EMBL/GenBank/DDBJ whole genome shotgun (WGS) entry which is preliminary data.</text>
</comment>
<protein>
    <submittedName>
        <fullName evidence="1">Uncharacterized protein</fullName>
    </submittedName>
</protein>
<dbReference type="Proteomes" id="UP001159363">
    <property type="component" value="Chromosome 11"/>
</dbReference>
<name>A0ABQ9GGL2_9NEOP</name>
<sequence>MSGERRVLCLKATRAMATVLHEECLDISDEELHRRRMWVRKWITRRANSGASSIIMNELYEEDPREFKCVMRMTPGRFDELLKMVTPLIQRSNTIMREALPA</sequence>
<gene>
    <name evidence="1" type="ORF">PR048_027307</name>
</gene>
<evidence type="ECO:0000313" key="1">
    <source>
        <dbReference type="EMBL" id="KAJ8871004.1"/>
    </source>
</evidence>
<reference evidence="1 2" key="1">
    <citation type="submission" date="2023-02" db="EMBL/GenBank/DDBJ databases">
        <title>LHISI_Scaffold_Assembly.</title>
        <authorList>
            <person name="Stuart O.P."/>
            <person name="Cleave R."/>
            <person name="Magrath M.J.L."/>
            <person name="Mikheyev A.S."/>
        </authorList>
    </citation>
    <scope>NUCLEOTIDE SEQUENCE [LARGE SCALE GENOMIC DNA]</scope>
    <source>
        <strain evidence="1">Daus_M_001</strain>
        <tissue evidence="1">Leg muscle</tissue>
    </source>
</reference>